<evidence type="ECO:0000313" key="2">
    <source>
        <dbReference type="EMBL" id="RFM23283.1"/>
    </source>
</evidence>
<accession>A0A395LXI0</accession>
<dbReference type="InterPro" id="IPR013783">
    <property type="entry name" value="Ig-like_fold"/>
</dbReference>
<reference evidence="2 3" key="1">
    <citation type="journal article" date="2011" name="ISME J.">
        <title>Community ecology of hot spring cyanobacterial mats: predominant populations and their functional potential.</title>
        <authorList>
            <person name="Klatt C.G."/>
            <person name="Wood J.M."/>
            <person name="Rusch D.B."/>
            <person name="Bateson M.M."/>
            <person name="Hamamura N."/>
            <person name="Heidelberg J.F."/>
            <person name="Grossman A.R."/>
            <person name="Bhaya D."/>
            <person name="Cohan F.M."/>
            <person name="Kuhl M."/>
            <person name="Bryant D.A."/>
            <person name="Ward D.M."/>
        </authorList>
    </citation>
    <scope>NUCLEOTIDE SEQUENCE [LARGE SCALE GENOMIC DNA]</scope>
    <source>
        <strain evidence="2">OS</strain>
    </source>
</reference>
<evidence type="ECO:0000259" key="1">
    <source>
        <dbReference type="Pfam" id="PF18962"/>
    </source>
</evidence>
<proteinExistence type="predicted"/>
<feature type="domain" description="Secretion system C-terminal sorting" evidence="1">
    <location>
        <begin position="203"/>
        <end position="277"/>
    </location>
</feature>
<gene>
    <name evidence="2" type="ORF">D0433_11460</name>
</gene>
<dbReference type="EMBL" id="PHFL01000067">
    <property type="protein sequence ID" value="RFM23283.1"/>
    <property type="molecule type" value="Genomic_DNA"/>
</dbReference>
<organism evidence="2 3">
    <name type="scientific">Candidatus Thermochlorobacter aerophilus</name>
    <dbReference type="NCBI Taxonomy" id="1868324"/>
    <lineage>
        <taxon>Bacteria</taxon>
        <taxon>Pseudomonadati</taxon>
        <taxon>Chlorobiota</taxon>
        <taxon>Chlorobiia</taxon>
        <taxon>Chlorobiales</taxon>
        <taxon>Candidatus Thermochlorobacteriaceae</taxon>
        <taxon>Candidatus Thermochlorobacter</taxon>
    </lineage>
</organism>
<dbReference type="Pfam" id="PF18962">
    <property type="entry name" value="Por_Secre_tail"/>
    <property type="match status" value="1"/>
</dbReference>
<comment type="caution">
    <text evidence="2">The sequence shown here is derived from an EMBL/GenBank/DDBJ whole genome shotgun (WGS) entry which is preliminary data.</text>
</comment>
<name>A0A395LXI0_9BACT</name>
<dbReference type="Proteomes" id="UP000266389">
    <property type="component" value="Unassembled WGS sequence"/>
</dbReference>
<sequence>MMPLVVMGFPQFATLRIYYTDAEVAAAGLSEGNLRLYRFNGSTWEFQGGTNDTVANYVELAGVSAFSEWALADPADNPLPVELVSFTGVATPNGVQLSWTTASERHHAGFDLRRSLYQPTQPETWQTIASYSTLPELRSKGTTNSLSHYAFLDGTVETGKTYIYQLRSTDFDGTWYDHALRVTVRVPELSSALNYDYRLEQNYPNPFNPSTSIRFTMKEAGSAILVVTDVLGRVVFREILNAKQGENEYQFRASNLGSGMYFYTLYVSGFQQTRKMMLIK</sequence>
<dbReference type="NCBIfam" id="TIGR04183">
    <property type="entry name" value="Por_Secre_tail"/>
    <property type="match status" value="1"/>
</dbReference>
<dbReference type="AlphaFoldDB" id="A0A395LXI0"/>
<evidence type="ECO:0000313" key="3">
    <source>
        <dbReference type="Proteomes" id="UP000266389"/>
    </source>
</evidence>
<protein>
    <submittedName>
        <fullName evidence="2">T9SS C-terminal target domain-containing protein</fullName>
    </submittedName>
</protein>
<dbReference type="Gene3D" id="2.60.40.10">
    <property type="entry name" value="Immunoglobulins"/>
    <property type="match status" value="1"/>
</dbReference>
<dbReference type="InterPro" id="IPR026444">
    <property type="entry name" value="Secre_tail"/>
</dbReference>